<gene>
    <name evidence="2" type="ORF">TVY486_0807820</name>
</gene>
<reference evidence="2" key="1">
    <citation type="journal article" date="2012" name="Proc. Natl. Acad. Sci. U.S.A.">
        <title>Antigenic diversity is generated by distinct evolutionary mechanisms in African trypanosome species.</title>
        <authorList>
            <person name="Jackson A.P."/>
            <person name="Berry A."/>
            <person name="Aslett M."/>
            <person name="Allison H.C."/>
            <person name="Burton P."/>
            <person name="Vavrova-Anderson J."/>
            <person name="Brown R."/>
            <person name="Browne H."/>
            <person name="Corton N."/>
            <person name="Hauser H."/>
            <person name="Gamble J."/>
            <person name="Gilderthorp R."/>
            <person name="Marcello L."/>
            <person name="McQuillan J."/>
            <person name="Otto T.D."/>
            <person name="Quail M.A."/>
            <person name="Sanders M.J."/>
            <person name="van Tonder A."/>
            <person name="Ginger M.L."/>
            <person name="Field M.C."/>
            <person name="Barry J.D."/>
            <person name="Hertz-Fowler C."/>
            <person name="Berriman M."/>
        </authorList>
    </citation>
    <scope>NUCLEOTIDE SEQUENCE</scope>
    <source>
        <strain evidence="2">Y486</strain>
    </source>
</reference>
<protein>
    <submittedName>
        <fullName evidence="2">Uncharacterized protein</fullName>
    </submittedName>
</protein>
<feature type="transmembrane region" description="Helical" evidence="1">
    <location>
        <begin position="12"/>
        <end position="35"/>
    </location>
</feature>
<dbReference type="AlphaFoldDB" id="G0TZZ5"/>
<name>G0TZZ5_TRYVY</name>
<proteinExistence type="predicted"/>
<evidence type="ECO:0000256" key="1">
    <source>
        <dbReference type="SAM" id="Phobius"/>
    </source>
</evidence>
<keyword evidence="1" id="KW-0472">Membrane</keyword>
<sequence>MDGNEVRVHVCALFFVFFCLCLFLGSLRHCTVSVFQLRLPFYTRQCCSLWCRRQMCFFFFFVVVVVVVFSTQALPLFISRAASLSCSFRERRKKNQLLAVVALADTHVCPLCTNLIRESLLSSYLAIEALPGREGGRGRTSGRREERYKCRLATATRMARCRCLVLTVAMRRNPMDLWRTQKWNVETGSGQIFSTRRRCHGLCDLF</sequence>
<organism evidence="2">
    <name type="scientific">Trypanosoma vivax (strain Y486)</name>
    <dbReference type="NCBI Taxonomy" id="1055687"/>
    <lineage>
        <taxon>Eukaryota</taxon>
        <taxon>Discoba</taxon>
        <taxon>Euglenozoa</taxon>
        <taxon>Kinetoplastea</taxon>
        <taxon>Metakinetoplastina</taxon>
        <taxon>Trypanosomatida</taxon>
        <taxon>Trypanosomatidae</taxon>
        <taxon>Trypanosoma</taxon>
        <taxon>Duttonella</taxon>
    </lineage>
</organism>
<dbReference type="VEuPathDB" id="TriTrypDB:TvY486_0807820"/>
<accession>G0TZZ5</accession>
<dbReference type="EMBL" id="HE573024">
    <property type="protein sequence ID" value="CCC50175.1"/>
    <property type="molecule type" value="Genomic_DNA"/>
</dbReference>
<evidence type="ECO:0000313" key="2">
    <source>
        <dbReference type="EMBL" id="CCC50175.1"/>
    </source>
</evidence>
<keyword evidence="1" id="KW-1133">Transmembrane helix</keyword>
<keyword evidence="1" id="KW-0812">Transmembrane</keyword>
<feature type="transmembrane region" description="Helical" evidence="1">
    <location>
        <begin position="56"/>
        <end position="78"/>
    </location>
</feature>